<gene>
    <name evidence="1" type="ORF">PEVE_00030983</name>
</gene>
<reference evidence="1 2" key="1">
    <citation type="submission" date="2022-05" db="EMBL/GenBank/DDBJ databases">
        <authorList>
            <consortium name="Genoscope - CEA"/>
            <person name="William W."/>
        </authorList>
    </citation>
    <scope>NUCLEOTIDE SEQUENCE [LARGE SCALE GENOMIC DNA]</scope>
</reference>
<feature type="non-terminal residue" evidence="1">
    <location>
        <position position="184"/>
    </location>
</feature>
<name>A0ABN8MBY4_9CNID</name>
<protein>
    <submittedName>
        <fullName evidence="1">Uncharacterized protein</fullName>
    </submittedName>
</protein>
<evidence type="ECO:0000313" key="1">
    <source>
        <dbReference type="EMBL" id="CAH3027174.1"/>
    </source>
</evidence>
<keyword evidence="2" id="KW-1185">Reference proteome</keyword>
<dbReference type="Proteomes" id="UP001159427">
    <property type="component" value="Unassembled WGS sequence"/>
</dbReference>
<organism evidence="1 2">
    <name type="scientific">Porites evermanni</name>
    <dbReference type="NCBI Taxonomy" id="104178"/>
    <lineage>
        <taxon>Eukaryota</taxon>
        <taxon>Metazoa</taxon>
        <taxon>Cnidaria</taxon>
        <taxon>Anthozoa</taxon>
        <taxon>Hexacorallia</taxon>
        <taxon>Scleractinia</taxon>
        <taxon>Fungiina</taxon>
        <taxon>Poritidae</taxon>
        <taxon>Porites</taxon>
    </lineage>
</organism>
<proteinExistence type="predicted"/>
<dbReference type="EMBL" id="CALNXI010000440">
    <property type="protein sequence ID" value="CAH3027174.1"/>
    <property type="molecule type" value="Genomic_DNA"/>
</dbReference>
<accession>A0ABN8MBY4</accession>
<sequence>IVQQLLSSKRDRDTLDVLLSKVTSKSTVLKLRGTKCKNSLLTQETKLNHDIVHFKGIEKEALTVRNDMTTQQQNKFSRLLLRKLKIKQLKSRIAEGRGRKLKCEEFPELPVLLEFAFGDGLEAHSKLYNETMYKASDNMTVMREALDLVCSLTPEDFKISLSCLYTYTMNYKQRTARAKRHHHG</sequence>
<comment type="caution">
    <text evidence="1">The sequence shown here is derived from an EMBL/GenBank/DDBJ whole genome shotgun (WGS) entry which is preliminary data.</text>
</comment>
<evidence type="ECO:0000313" key="2">
    <source>
        <dbReference type="Proteomes" id="UP001159427"/>
    </source>
</evidence>
<feature type="non-terminal residue" evidence="1">
    <location>
        <position position="1"/>
    </location>
</feature>